<sequence length="127" mass="14295">MKLSKALRIFGYSVVKLATMPVLLTPLHKYWNCYDNDISLLDILSLADFAGCEHKASLCSSGIAEIFFGVVCLVFVEVAYLWLMYMELRKPPPIELKRGIGDSGIVVEWVDSYYNNSSAGPDLEFDF</sequence>
<keyword evidence="1" id="KW-1133">Transmembrane helix</keyword>
<evidence type="ECO:0000313" key="2">
    <source>
        <dbReference type="EnsemblMetazoa" id="G11716.1:cds"/>
    </source>
</evidence>
<evidence type="ECO:0000313" key="3">
    <source>
        <dbReference type="Proteomes" id="UP000005408"/>
    </source>
</evidence>
<organism evidence="2 3">
    <name type="scientific">Magallana gigas</name>
    <name type="common">Pacific oyster</name>
    <name type="synonym">Crassostrea gigas</name>
    <dbReference type="NCBI Taxonomy" id="29159"/>
    <lineage>
        <taxon>Eukaryota</taxon>
        <taxon>Metazoa</taxon>
        <taxon>Spiralia</taxon>
        <taxon>Lophotrochozoa</taxon>
        <taxon>Mollusca</taxon>
        <taxon>Bivalvia</taxon>
        <taxon>Autobranchia</taxon>
        <taxon>Pteriomorphia</taxon>
        <taxon>Ostreida</taxon>
        <taxon>Ostreoidea</taxon>
        <taxon>Ostreidae</taxon>
        <taxon>Magallana</taxon>
    </lineage>
</organism>
<keyword evidence="3" id="KW-1185">Reference proteome</keyword>
<dbReference type="OMA" id="DFAGCEH"/>
<feature type="transmembrane region" description="Helical" evidence="1">
    <location>
        <begin position="66"/>
        <end position="88"/>
    </location>
</feature>
<accession>A0A8W8HZV5</accession>
<keyword evidence="1" id="KW-0812">Transmembrane</keyword>
<reference evidence="2" key="1">
    <citation type="submission" date="2022-08" db="UniProtKB">
        <authorList>
            <consortium name="EnsemblMetazoa"/>
        </authorList>
    </citation>
    <scope>IDENTIFICATION</scope>
    <source>
        <strain evidence="2">05x7-T-G4-1.051#20</strain>
    </source>
</reference>
<name>A0A8W8HZV5_MAGGI</name>
<dbReference type="Proteomes" id="UP000005408">
    <property type="component" value="Unassembled WGS sequence"/>
</dbReference>
<keyword evidence="1" id="KW-0472">Membrane</keyword>
<proteinExistence type="predicted"/>
<dbReference type="AlphaFoldDB" id="A0A8W8HZV5"/>
<dbReference type="EnsemblMetazoa" id="G11716.1">
    <property type="protein sequence ID" value="G11716.1:cds"/>
    <property type="gene ID" value="G11716"/>
</dbReference>
<dbReference type="OrthoDB" id="6149231at2759"/>
<protein>
    <submittedName>
        <fullName evidence="2">Uncharacterized protein</fullName>
    </submittedName>
</protein>
<evidence type="ECO:0000256" key="1">
    <source>
        <dbReference type="SAM" id="Phobius"/>
    </source>
</evidence>